<dbReference type="EMBL" id="CP098735">
    <property type="protein sequence ID" value="USE77630.1"/>
    <property type="molecule type" value="Genomic_DNA"/>
</dbReference>
<gene>
    <name evidence="2" type="ORF">NDR89_00785</name>
</gene>
<keyword evidence="3" id="KW-1185">Reference proteome</keyword>
<feature type="compositionally biased region" description="Basic residues" evidence="1">
    <location>
        <begin position="18"/>
        <end position="40"/>
    </location>
</feature>
<feature type="region of interest" description="Disordered" evidence="1">
    <location>
        <begin position="1"/>
        <end position="169"/>
    </location>
</feature>
<accession>A0ABY4VKP7</accession>
<feature type="compositionally biased region" description="Low complexity" evidence="1">
    <location>
        <begin position="153"/>
        <end position="168"/>
    </location>
</feature>
<feature type="compositionally biased region" description="Basic residues" evidence="1">
    <location>
        <begin position="70"/>
        <end position="82"/>
    </location>
</feature>
<organism evidence="2 3">
    <name type="scientific">Cupriavidus gilardii</name>
    <dbReference type="NCBI Taxonomy" id="82541"/>
    <lineage>
        <taxon>Bacteria</taxon>
        <taxon>Pseudomonadati</taxon>
        <taxon>Pseudomonadota</taxon>
        <taxon>Betaproteobacteria</taxon>
        <taxon>Burkholderiales</taxon>
        <taxon>Burkholderiaceae</taxon>
        <taxon>Cupriavidus</taxon>
    </lineage>
</organism>
<feature type="compositionally biased region" description="Basic and acidic residues" evidence="1">
    <location>
        <begin position="114"/>
        <end position="132"/>
    </location>
</feature>
<protein>
    <submittedName>
        <fullName evidence="2">Uncharacterized protein</fullName>
    </submittedName>
</protein>
<dbReference type="Proteomes" id="UP001056648">
    <property type="component" value="Chromosome 1"/>
</dbReference>
<sequence length="327" mass="36226">MAAAERGKEAFQRLDRKARVRRRARGQQRIGRRAGPHGHRERIGIGATVHADQAADAVQREAERQLDRRHERHAHQRQKRWHAVGQALEDGRRADRYRAQRHVERAAKAGPRRQAHDRAAARQAAAERRGQRDGNAGRLPGADGERGQRGAVRQPGLQYQRGRGQRQLQRSERQFAIEAMGAVPVQRAHQVLQARDIGQAFEQIPVQMGRKPVAGGGPRIDRRGPGAGGRGLLCEGVQLLRGGLQRIEIRGRSRRAERAPQAVPQFHRVSDDFAAGHASCPGGLRQSRTARSGRASRRSVRSGWGNAACCRAAPPMPHTMEGQGRLI</sequence>
<feature type="region of interest" description="Disordered" evidence="1">
    <location>
        <begin position="209"/>
        <end position="228"/>
    </location>
</feature>
<reference evidence="2" key="1">
    <citation type="submission" date="2022-06" db="EMBL/GenBank/DDBJ databases">
        <title>Complete genome sequence and characterization of Cupriavidus gilardii QJ1 isolated from contaminating cells.</title>
        <authorList>
            <person name="Qi J."/>
        </authorList>
    </citation>
    <scope>NUCLEOTIDE SEQUENCE</scope>
    <source>
        <strain evidence="2">QJ1</strain>
    </source>
</reference>
<feature type="region of interest" description="Disordered" evidence="1">
    <location>
        <begin position="278"/>
        <end position="300"/>
    </location>
</feature>
<feature type="compositionally biased region" description="Basic and acidic residues" evidence="1">
    <location>
        <begin position="58"/>
        <end position="69"/>
    </location>
</feature>
<evidence type="ECO:0000256" key="1">
    <source>
        <dbReference type="SAM" id="MobiDB-lite"/>
    </source>
</evidence>
<feature type="compositionally biased region" description="Basic and acidic residues" evidence="1">
    <location>
        <begin position="1"/>
        <end position="17"/>
    </location>
</feature>
<feature type="compositionally biased region" description="Basic and acidic residues" evidence="1">
    <location>
        <begin position="89"/>
        <end position="107"/>
    </location>
</feature>
<evidence type="ECO:0000313" key="2">
    <source>
        <dbReference type="EMBL" id="USE77630.1"/>
    </source>
</evidence>
<proteinExistence type="predicted"/>
<evidence type="ECO:0000313" key="3">
    <source>
        <dbReference type="Proteomes" id="UP001056648"/>
    </source>
</evidence>
<name>A0ABY4VKP7_9BURK</name>